<keyword evidence="3" id="KW-1185">Reference proteome</keyword>
<feature type="region of interest" description="Disordered" evidence="1">
    <location>
        <begin position="113"/>
        <end position="151"/>
    </location>
</feature>
<dbReference type="Proteomes" id="UP000620124">
    <property type="component" value="Unassembled WGS sequence"/>
</dbReference>
<protein>
    <submittedName>
        <fullName evidence="2">Uncharacterized protein</fullName>
    </submittedName>
</protein>
<dbReference type="OrthoDB" id="2355984at2759"/>
<organism evidence="2 3">
    <name type="scientific">Mycena venus</name>
    <dbReference type="NCBI Taxonomy" id="2733690"/>
    <lineage>
        <taxon>Eukaryota</taxon>
        <taxon>Fungi</taxon>
        <taxon>Dikarya</taxon>
        <taxon>Basidiomycota</taxon>
        <taxon>Agaricomycotina</taxon>
        <taxon>Agaricomycetes</taxon>
        <taxon>Agaricomycetidae</taxon>
        <taxon>Agaricales</taxon>
        <taxon>Marasmiineae</taxon>
        <taxon>Mycenaceae</taxon>
        <taxon>Mycena</taxon>
    </lineage>
</organism>
<reference evidence="2" key="1">
    <citation type="submission" date="2020-05" db="EMBL/GenBank/DDBJ databases">
        <title>Mycena genomes resolve the evolution of fungal bioluminescence.</title>
        <authorList>
            <person name="Tsai I.J."/>
        </authorList>
    </citation>
    <scope>NUCLEOTIDE SEQUENCE</scope>
    <source>
        <strain evidence="2">CCC161011</strain>
    </source>
</reference>
<evidence type="ECO:0000313" key="3">
    <source>
        <dbReference type="Proteomes" id="UP000620124"/>
    </source>
</evidence>
<dbReference type="EMBL" id="JACAZI010000001">
    <property type="protein sequence ID" value="KAF7371784.1"/>
    <property type="molecule type" value="Genomic_DNA"/>
</dbReference>
<comment type="caution">
    <text evidence="2">The sequence shown here is derived from an EMBL/GenBank/DDBJ whole genome shotgun (WGS) entry which is preliminary data.</text>
</comment>
<evidence type="ECO:0000313" key="2">
    <source>
        <dbReference type="EMBL" id="KAF7371784.1"/>
    </source>
</evidence>
<name>A0A8H7DDT1_9AGAR</name>
<dbReference type="AlphaFoldDB" id="A0A8H7DDT1"/>
<gene>
    <name evidence="2" type="ORF">MVEN_00035000</name>
</gene>
<sequence length="251" mass="27449">MLLEFANNPNYVLGTILNSIRHDALPESEWLAIVKGYAVDLQQIHCSEWLTVFTKSAGATVFVFPHRRQEVDVYRQYIALLFTNTVTGRHDLLLSAAGFLDIGSEVSSATTEQLTSIPSRKVKDALGRPSNSDSGSAEGQKKKSPADASMMSAAHPTKPLAVIATSVFAASGTIPLPNAIVQPLFPSTFEPRAKRPRCLRNFVWTGGFDDDYSPTAVSTEFDPPLPRPLLSEYTPAVMKTLLSVRVSLDRK</sequence>
<proteinExistence type="predicted"/>
<evidence type="ECO:0000256" key="1">
    <source>
        <dbReference type="SAM" id="MobiDB-lite"/>
    </source>
</evidence>
<accession>A0A8H7DDT1</accession>